<evidence type="ECO:0000313" key="3">
    <source>
        <dbReference type="Proteomes" id="UP000092993"/>
    </source>
</evidence>
<feature type="compositionally biased region" description="Polar residues" evidence="1">
    <location>
        <begin position="15"/>
        <end position="24"/>
    </location>
</feature>
<proteinExistence type="predicted"/>
<dbReference type="AlphaFoldDB" id="A0A1C7M8H9"/>
<evidence type="ECO:0000256" key="1">
    <source>
        <dbReference type="SAM" id="MobiDB-lite"/>
    </source>
</evidence>
<keyword evidence="3" id="KW-1185">Reference proteome</keyword>
<dbReference type="EMBL" id="LUGG01000007">
    <property type="protein sequence ID" value="OBZ73181.1"/>
    <property type="molecule type" value="Genomic_DNA"/>
</dbReference>
<protein>
    <submittedName>
        <fullName evidence="2">Uncharacterized protein</fullName>
    </submittedName>
</protein>
<gene>
    <name evidence="2" type="ORF">A0H81_06895</name>
</gene>
<evidence type="ECO:0000313" key="2">
    <source>
        <dbReference type="EMBL" id="OBZ73181.1"/>
    </source>
</evidence>
<comment type="caution">
    <text evidence="2">The sequence shown here is derived from an EMBL/GenBank/DDBJ whole genome shotgun (WGS) entry which is preliminary data.</text>
</comment>
<organism evidence="2 3">
    <name type="scientific">Grifola frondosa</name>
    <name type="common">Maitake</name>
    <name type="synonym">Polyporus frondosus</name>
    <dbReference type="NCBI Taxonomy" id="5627"/>
    <lineage>
        <taxon>Eukaryota</taxon>
        <taxon>Fungi</taxon>
        <taxon>Dikarya</taxon>
        <taxon>Basidiomycota</taxon>
        <taxon>Agaricomycotina</taxon>
        <taxon>Agaricomycetes</taxon>
        <taxon>Polyporales</taxon>
        <taxon>Grifolaceae</taxon>
        <taxon>Grifola</taxon>
    </lineage>
</organism>
<feature type="region of interest" description="Disordered" evidence="1">
    <location>
        <begin position="1"/>
        <end position="25"/>
    </location>
</feature>
<name>A0A1C7M8H9_GRIFR</name>
<reference evidence="2 3" key="1">
    <citation type="submission" date="2016-03" db="EMBL/GenBank/DDBJ databases">
        <title>Whole genome sequencing of Grifola frondosa 9006-11.</title>
        <authorList>
            <person name="Min B."/>
            <person name="Park H."/>
            <person name="Kim J.-G."/>
            <person name="Cho H."/>
            <person name="Oh Y.-L."/>
            <person name="Kong W.-S."/>
            <person name="Choi I.-G."/>
        </authorList>
    </citation>
    <scope>NUCLEOTIDE SEQUENCE [LARGE SCALE GENOMIC DNA]</scope>
    <source>
        <strain evidence="2 3">9006-11</strain>
    </source>
</reference>
<dbReference type="Proteomes" id="UP000092993">
    <property type="component" value="Unassembled WGS sequence"/>
</dbReference>
<sequence length="107" mass="12122">MPKRLNADTARPTLRESNPSSANHDAQCAGLLHQIPDISREELLMFRRYQVGASVIRGFWGASVARPASAVRINREYLLIRLDSYIPEWSPAVKGDIFTRTVLTRKE</sequence>
<accession>A0A1C7M8H9</accession>